<organism evidence="5 6">
    <name type="scientific">Ananas comosus</name>
    <name type="common">Pineapple</name>
    <name type="synonym">Ananas ananas</name>
    <dbReference type="NCBI Taxonomy" id="4615"/>
    <lineage>
        <taxon>Eukaryota</taxon>
        <taxon>Viridiplantae</taxon>
        <taxon>Streptophyta</taxon>
        <taxon>Embryophyta</taxon>
        <taxon>Tracheophyta</taxon>
        <taxon>Spermatophyta</taxon>
        <taxon>Magnoliopsida</taxon>
        <taxon>Liliopsida</taxon>
        <taxon>Poales</taxon>
        <taxon>Bromeliaceae</taxon>
        <taxon>Bromelioideae</taxon>
        <taxon>Ananas</taxon>
    </lineage>
</organism>
<sequence length="348" mass="40665">MTIDDENSIYVGGLPYDASEESLRRVFDLYGAVVAVKIINDRQVGGKCYGFVTFTNPRSAVDAIADMNGRTIGGRIVRVNEVLTRGARPNFYRENFGRDDDFDKGRDRERNYNRDRERYHERPNERSRERDRDRERDYERPHDFDRLRDRSVDRGRDHDDHDHEHARDLDRDWEREREMEKDHEREIDKAKGYDSGREKNKEQQPRNRLSVGRLNDHQSRELSPNSSDDYQDQVKEQLDGSIQKLDELQKEVTLIKDKVDSKQQLVSDLQKKSQNLEDALAAVKKVTSQRRSMLAKLRRVYLQVHDYTEKVKITEKELQSLVDVAIAEVDVGEDAPAKDGLAYGNGLV</sequence>
<keyword evidence="1 2" id="KW-0694">RNA-binding</keyword>
<dbReference type="RefSeq" id="XP_020089316.1">
    <property type="nucleotide sequence ID" value="XM_020233727.1"/>
</dbReference>
<gene>
    <name evidence="8" type="primary">LOC109710916</name>
    <name evidence="5" type="ORF">ACMD2_05184</name>
</gene>
<evidence type="ECO:0000313" key="6">
    <source>
        <dbReference type="Proteomes" id="UP000092600"/>
    </source>
</evidence>
<dbReference type="GO" id="GO:0003723">
    <property type="term" value="F:RNA binding"/>
    <property type="evidence" value="ECO:0007669"/>
    <property type="project" value="UniProtKB-UniRule"/>
</dbReference>
<dbReference type="STRING" id="4615.A0A199W156"/>
<dbReference type="InterPro" id="IPR035979">
    <property type="entry name" value="RBD_domain_sf"/>
</dbReference>
<reference evidence="8" key="2">
    <citation type="submission" date="2025-04" db="UniProtKB">
        <authorList>
            <consortium name="RefSeq"/>
        </authorList>
    </citation>
    <scope>IDENTIFICATION</scope>
    <source>
        <tissue evidence="8">Leaf</tissue>
    </source>
</reference>
<dbReference type="GO" id="GO:0016301">
    <property type="term" value="F:kinase activity"/>
    <property type="evidence" value="ECO:0007669"/>
    <property type="project" value="UniProtKB-KW"/>
</dbReference>
<dbReference type="EMBL" id="LSRQ01000421">
    <property type="protein sequence ID" value="OAY82948.1"/>
    <property type="molecule type" value="Genomic_DNA"/>
</dbReference>
<dbReference type="SMART" id="SM00360">
    <property type="entry name" value="RRM"/>
    <property type="match status" value="1"/>
</dbReference>
<dbReference type="GeneID" id="109710916"/>
<feature type="compositionally biased region" description="Basic and acidic residues" evidence="3">
    <location>
        <begin position="95"/>
        <end position="138"/>
    </location>
</feature>
<dbReference type="SUPFAM" id="SSF54928">
    <property type="entry name" value="RNA-binding domain, RBD"/>
    <property type="match status" value="1"/>
</dbReference>
<dbReference type="Pfam" id="PF00076">
    <property type="entry name" value="RRM_1"/>
    <property type="match status" value="1"/>
</dbReference>
<dbReference type="AlphaFoldDB" id="A0A199W156"/>
<keyword evidence="7" id="KW-1185">Reference proteome</keyword>
<dbReference type="Proteomes" id="UP000092600">
    <property type="component" value="Unassembled WGS sequence"/>
</dbReference>
<dbReference type="InterPro" id="IPR000504">
    <property type="entry name" value="RRM_dom"/>
</dbReference>
<feature type="region of interest" description="Disordered" evidence="3">
    <location>
        <begin position="94"/>
        <end position="138"/>
    </location>
</feature>
<dbReference type="Gene3D" id="3.30.70.330">
    <property type="match status" value="1"/>
</dbReference>
<dbReference type="InterPro" id="IPR050886">
    <property type="entry name" value="RNA-binding_reg"/>
</dbReference>
<dbReference type="GO" id="GO:0005634">
    <property type="term" value="C:nucleus"/>
    <property type="evidence" value="ECO:0007669"/>
    <property type="project" value="TreeGrafter"/>
</dbReference>
<dbReference type="CDD" id="cd00590">
    <property type="entry name" value="RRM_SF"/>
    <property type="match status" value="1"/>
</dbReference>
<dbReference type="PANTHER" id="PTHR48024:SF56">
    <property type="entry name" value="HETEROGENEOUS NUCLEAR RIBONUCLEOPROTEIN A0"/>
    <property type="match status" value="1"/>
</dbReference>
<evidence type="ECO:0000313" key="8">
    <source>
        <dbReference type="RefSeq" id="XP_020089316.1"/>
    </source>
</evidence>
<keyword evidence="8" id="KW-0808">Transferase</keyword>
<feature type="domain" description="RRM" evidence="4">
    <location>
        <begin position="7"/>
        <end position="84"/>
    </location>
</feature>
<evidence type="ECO:0000256" key="2">
    <source>
        <dbReference type="PROSITE-ProRule" id="PRU00176"/>
    </source>
</evidence>
<protein>
    <submittedName>
        <fullName evidence="5">Cold-inducible RNA-binding protein</fullName>
    </submittedName>
    <submittedName>
        <fullName evidence="8">Serine/threonine-protein kinase fray2 isoform X1</fullName>
    </submittedName>
</protein>
<dbReference type="GO" id="GO:0005739">
    <property type="term" value="C:mitochondrion"/>
    <property type="evidence" value="ECO:0007669"/>
    <property type="project" value="TreeGrafter"/>
</dbReference>
<name>A0A199W156_ANACO</name>
<dbReference type="PROSITE" id="PS50102">
    <property type="entry name" value="RRM"/>
    <property type="match status" value="1"/>
</dbReference>
<evidence type="ECO:0000256" key="1">
    <source>
        <dbReference type="ARBA" id="ARBA00022884"/>
    </source>
</evidence>
<dbReference type="PANTHER" id="PTHR48024">
    <property type="entry name" value="GEO13361P1-RELATED"/>
    <property type="match status" value="1"/>
</dbReference>
<dbReference type="InterPro" id="IPR012677">
    <property type="entry name" value="Nucleotide-bd_a/b_plait_sf"/>
</dbReference>
<accession>A0A199W156</accession>
<evidence type="ECO:0000259" key="4">
    <source>
        <dbReference type="PROSITE" id="PS50102"/>
    </source>
</evidence>
<reference evidence="5 6" key="1">
    <citation type="journal article" date="2016" name="DNA Res.">
        <title>The draft genome of MD-2 pineapple using hybrid error correction of long reads.</title>
        <authorList>
            <person name="Redwan R.M."/>
            <person name="Saidin A."/>
            <person name="Kumar S.V."/>
        </authorList>
    </citation>
    <scope>NUCLEOTIDE SEQUENCE [LARGE SCALE GENOMIC DNA]</scope>
    <source>
        <strain evidence="6">cv. MD2</strain>
        <tissue evidence="5">Leaf</tissue>
    </source>
</reference>
<dbReference type="Gramene" id="Aco014320.1.mrna1">
    <property type="protein sequence ID" value="Aco014320.1.mrna1"/>
    <property type="gene ID" value="Aco014320.1.path1"/>
</dbReference>
<feature type="region of interest" description="Disordered" evidence="3">
    <location>
        <begin position="176"/>
        <end position="234"/>
    </location>
</feature>
<feature type="compositionally biased region" description="Basic and acidic residues" evidence="3">
    <location>
        <begin position="176"/>
        <end position="205"/>
    </location>
</feature>
<proteinExistence type="predicted"/>
<evidence type="ECO:0000256" key="3">
    <source>
        <dbReference type="SAM" id="MobiDB-lite"/>
    </source>
</evidence>
<keyword evidence="8" id="KW-0418">Kinase</keyword>
<evidence type="ECO:0000313" key="7">
    <source>
        <dbReference type="Proteomes" id="UP000515123"/>
    </source>
</evidence>
<dbReference type="FunFam" id="3.30.70.330:FF:000539">
    <property type="entry name" value="RNA-binding (RRM/RBD/RNP motifs) family protein"/>
    <property type="match status" value="1"/>
</dbReference>
<evidence type="ECO:0000313" key="5">
    <source>
        <dbReference type="EMBL" id="OAY82948.1"/>
    </source>
</evidence>
<dbReference type="Proteomes" id="UP000515123">
    <property type="component" value="Linkage group 5"/>
</dbReference>
<dbReference type="OrthoDB" id="272703at2759"/>